<dbReference type="CDD" id="cd22191">
    <property type="entry name" value="DPBB_RlpA_EXP_N-like"/>
    <property type="match status" value="1"/>
</dbReference>
<organism evidence="3 4">
    <name type="scientific">Tilletia walkeri</name>
    <dbReference type="NCBI Taxonomy" id="117179"/>
    <lineage>
        <taxon>Eukaryota</taxon>
        <taxon>Fungi</taxon>
        <taxon>Dikarya</taxon>
        <taxon>Basidiomycota</taxon>
        <taxon>Ustilaginomycotina</taxon>
        <taxon>Exobasidiomycetes</taxon>
        <taxon>Tilletiales</taxon>
        <taxon>Tilletiaceae</taxon>
        <taxon>Tilletia</taxon>
    </lineage>
</organism>
<gene>
    <name evidence="3" type="ORF">A4X09_0g4443</name>
</gene>
<dbReference type="EMBL" id="LWDG02000190">
    <property type="protein sequence ID" value="KAE8267901.1"/>
    <property type="molecule type" value="Genomic_DNA"/>
</dbReference>
<dbReference type="AlphaFoldDB" id="A0A8X7N653"/>
<reference evidence="3" key="1">
    <citation type="submission" date="2016-04" db="EMBL/GenBank/DDBJ databases">
        <authorList>
            <person name="Nguyen H.D."/>
            <person name="Samba Siva P."/>
            <person name="Cullis J."/>
            <person name="Levesque C.A."/>
            <person name="Hambleton S."/>
        </authorList>
    </citation>
    <scope>NUCLEOTIDE SEQUENCE</scope>
    <source>
        <strain evidence="3">DAOMC 236422</strain>
    </source>
</reference>
<sequence length="169" mass="18143">MTAIRSFFFAAAFLAAAVVSTPAPPVGFNTNRDPTYKPCDPAPGTPAQPNVGSGACFVEKTDRNPFYLATGLGSCGVTYNDNMFGACLNPGWVHSGYWSSCGRKTTVTNPANQKKIEVVIIDVCTGDDQHPFNCNDISFTKAAFVALGGDPDKGTLDNNVEWYFNDQKK</sequence>
<evidence type="ECO:0000256" key="1">
    <source>
        <dbReference type="ARBA" id="ARBA00022729"/>
    </source>
</evidence>
<feature type="chain" id="PRO_5036444840" evidence="2">
    <location>
        <begin position="23"/>
        <end position="169"/>
    </location>
</feature>
<dbReference type="Proteomes" id="UP000078113">
    <property type="component" value="Unassembled WGS sequence"/>
</dbReference>
<evidence type="ECO:0000313" key="4">
    <source>
        <dbReference type="Proteomes" id="UP000078113"/>
    </source>
</evidence>
<comment type="caution">
    <text evidence="3">The sequence shown here is derived from an EMBL/GenBank/DDBJ whole genome shotgun (WGS) entry which is preliminary data.</text>
</comment>
<name>A0A8X7N653_9BASI</name>
<keyword evidence="4" id="KW-1185">Reference proteome</keyword>
<accession>A0A8X7N653</accession>
<evidence type="ECO:0000313" key="3">
    <source>
        <dbReference type="EMBL" id="KAE8267901.1"/>
    </source>
</evidence>
<dbReference type="InterPro" id="IPR036908">
    <property type="entry name" value="RlpA-like_sf"/>
</dbReference>
<protein>
    <submittedName>
        <fullName evidence="3">Uncharacterized protein</fullName>
    </submittedName>
</protein>
<dbReference type="PANTHER" id="PTHR31836">
    <property type="match status" value="1"/>
</dbReference>
<evidence type="ECO:0000256" key="2">
    <source>
        <dbReference type="SAM" id="SignalP"/>
    </source>
</evidence>
<dbReference type="SUPFAM" id="SSF50685">
    <property type="entry name" value="Barwin-like endoglucanases"/>
    <property type="match status" value="1"/>
</dbReference>
<dbReference type="Gene3D" id="2.40.40.10">
    <property type="entry name" value="RlpA-like domain"/>
    <property type="match status" value="1"/>
</dbReference>
<proteinExistence type="predicted"/>
<dbReference type="InterPro" id="IPR051477">
    <property type="entry name" value="Expansin_CellWall"/>
</dbReference>
<dbReference type="PANTHER" id="PTHR31836:SF28">
    <property type="entry name" value="SRCR DOMAIN-CONTAINING PROTEIN-RELATED"/>
    <property type="match status" value="1"/>
</dbReference>
<feature type="signal peptide" evidence="2">
    <location>
        <begin position="1"/>
        <end position="22"/>
    </location>
</feature>
<keyword evidence="1 2" id="KW-0732">Signal</keyword>
<reference evidence="3" key="2">
    <citation type="journal article" date="2019" name="IMA Fungus">
        <title>Genome sequencing and comparison of five Tilletia species to identify candidate genes for the detection of regulated species infecting wheat.</title>
        <authorList>
            <person name="Nguyen H.D.T."/>
            <person name="Sultana T."/>
            <person name="Kesanakurti P."/>
            <person name="Hambleton S."/>
        </authorList>
    </citation>
    <scope>NUCLEOTIDE SEQUENCE</scope>
    <source>
        <strain evidence="3">DAOMC 236422</strain>
    </source>
</reference>